<dbReference type="InterPro" id="IPR043154">
    <property type="entry name" value="Sec-1-like_dom1"/>
</dbReference>
<dbReference type="Gene3D" id="3.90.830.10">
    <property type="entry name" value="Syntaxin Binding Protein 1, Chain A, domain 2"/>
    <property type="match status" value="1"/>
</dbReference>
<feature type="region of interest" description="Disordered" evidence="3">
    <location>
        <begin position="448"/>
        <end position="467"/>
    </location>
</feature>
<dbReference type="Gene3D" id="1.25.40.60">
    <property type="match status" value="1"/>
</dbReference>
<dbReference type="GeneID" id="103596854"/>
<dbReference type="InterPro" id="IPR036045">
    <property type="entry name" value="Sec1-like_sf"/>
</dbReference>
<accession>A0ABM0RDX3</accession>
<dbReference type="InterPro" id="IPR027482">
    <property type="entry name" value="Sec1-like_dom2"/>
</dbReference>
<keyword evidence="2" id="KW-0653">Protein transport</keyword>
<organism evidence="4 5">
    <name type="scientific">Galeopterus variegatus</name>
    <name type="common">Malayan flying lemur</name>
    <name type="synonym">Cynocephalus variegatus</name>
    <dbReference type="NCBI Taxonomy" id="482537"/>
    <lineage>
        <taxon>Eukaryota</taxon>
        <taxon>Metazoa</taxon>
        <taxon>Chordata</taxon>
        <taxon>Craniata</taxon>
        <taxon>Vertebrata</taxon>
        <taxon>Euteleostomi</taxon>
        <taxon>Mammalia</taxon>
        <taxon>Eutheria</taxon>
        <taxon>Euarchontoglires</taxon>
        <taxon>Dermoptera</taxon>
        <taxon>Cynocephalidae</taxon>
        <taxon>Galeopterus</taxon>
    </lineage>
</organism>
<dbReference type="PANTHER" id="PTHR11679">
    <property type="entry name" value="VESICLE PROTEIN SORTING-ASSOCIATED"/>
    <property type="match status" value="1"/>
</dbReference>
<dbReference type="PIRSF" id="PIRSF005715">
    <property type="entry name" value="VPS45_Sec1"/>
    <property type="match status" value="1"/>
</dbReference>
<evidence type="ECO:0000313" key="4">
    <source>
        <dbReference type="Proteomes" id="UP000694923"/>
    </source>
</evidence>
<evidence type="ECO:0000256" key="1">
    <source>
        <dbReference type="ARBA" id="ARBA00009884"/>
    </source>
</evidence>
<keyword evidence="4" id="KW-1185">Reference proteome</keyword>
<evidence type="ECO:0000256" key="2">
    <source>
        <dbReference type="ARBA" id="ARBA00022927"/>
    </source>
</evidence>
<keyword evidence="2" id="KW-0813">Transport</keyword>
<dbReference type="Proteomes" id="UP000694923">
    <property type="component" value="Unplaced"/>
</dbReference>
<dbReference type="SUPFAM" id="SSF56815">
    <property type="entry name" value="Sec1/munc18-like (SM) proteins"/>
    <property type="match status" value="1"/>
</dbReference>
<name>A0ABM0RDX3_GALVR</name>
<dbReference type="Gene3D" id="3.40.50.2060">
    <property type="match status" value="1"/>
</dbReference>
<gene>
    <name evidence="5" type="primary">STXBP2</name>
</gene>
<protein>
    <submittedName>
        <fullName evidence="5">Syntaxin-binding protein 2 isoform X1</fullName>
    </submittedName>
</protein>
<proteinExistence type="inferred from homology"/>
<evidence type="ECO:0000256" key="3">
    <source>
        <dbReference type="SAM" id="MobiDB-lite"/>
    </source>
</evidence>
<reference evidence="5" key="1">
    <citation type="submission" date="2025-08" db="UniProtKB">
        <authorList>
            <consortium name="RefSeq"/>
        </authorList>
    </citation>
    <scope>IDENTIFICATION</scope>
</reference>
<dbReference type="Gene3D" id="3.40.50.1910">
    <property type="match status" value="1"/>
</dbReference>
<sequence length="593" mass="66420">MAPSGLKAVVGEKILNGVIRSVKKDGEWKVLIMDHPSMRILSSCCKMSDILAEGITIVEDINKRREPIPSLEAIYLLSPTEKSVQALIADFRGTPTFTYRAAHVFFTDTCPEPLFSELGRSRLAKVVKTLKEIHLAFLPYEAQVFSLDAPHSTYNLYCPFRAGERVRQLEVLAQQIATLCATLQEYPAIRYRKGPEDTAQLAHAVLAKLNAFKADTPSLGEGPEKTRSQLLIVDRAADPVSPLLHELTFQAMAYDLLDIEQDTYRYETTGLSEAREKAVLLDEDDDLWVELRHMHIADVSKRVTDLLKTFCESKRLTTDKANIKDLSHILKKMPQYQKELNKYATHLHLADDCMKRFKGLVEKLCGVEQDLAMGSDAEGEKIKDAMKLIVPVLLDALVPAYDKIRVLLLYILLRNGVSEENLAKLIQHANVQAHSSLIRNLEQLGGTITNPGGSGTSSQLERRERTEPTYQLSRWTPVVKDVMEDAVEDRLDRKLWPFVSDPAPMPSSQAAVSARFGHWHKNKAGVEARAGPRLIVYIVGGVAMSEMRAAYEVTKATEGKWEVLIGSSHILTPTRFLDDLKTLDQKLEDIALP</sequence>
<feature type="compositionally biased region" description="Polar residues" evidence="3">
    <location>
        <begin position="448"/>
        <end position="459"/>
    </location>
</feature>
<evidence type="ECO:0000313" key="5">
    <source>
        <dbReference type="RefSeq" id="XP_008578814.1"/>
    </source>
</evidence>
<dbReference type="InterPro" id="IPR001619">
    <property type="entry name" value="Sec1-like"/>
</dbReference>
<comment type="similarity">
    <text evidence="1">Belongs to the STXBP/unc-18/SEC1 family.</text>
</comment>
<dbReference type="InterPro" id="IPR043127">
    <property type="entry name" value="Sec-1-like_dom3a"/>
</dbReference>
<dbReference type="RefSeq" id="XP_008578814.1">
    <property type="nucleotide sequence ID" value="XM_008580592.1"/>
</dbReference>
<dbReference type="Pfam" id="PF00995">
    <property type="entry name" value="Sec1"/>
    <property type="match status" value="1"/>
</dbReference>